<evidence type="ECO:0000313" key="1">
    <source>
        <dbReference type="EMBL" id="ESA13361.1"/>
    </source>
</evidence>
<dbReference type="EMBL" id="KI283976">
    <property type="protein sequence ID" value="ESA13361.1"/>
    <property type="molecule type" value="Genomic_DNA"/>
</dbReference>
<reference evidence="1" key="1">
    <citation type="submission" date="2013-07" db="EMBL/GenBank/DDBJ databases">
        <title>The genome of an arbuscular mycorrhizal fungus provides insights into the evolution of the oldest plant symbiosis.</title>
        <authorList>
            <consortium name="DOE Joint Genome Institute"/>
            <person name="Tisserant E."/>
            <person name="Malbreil M."/>
            <person name="Kuo A."/>
            <person name="Kohler A."/>
            <person name="Symeonidi A."/>
            <person name="Balestrini R."/>
            <person name="Charron P."/>
            <person name="Duensing N."/>
            <person name="Frei-dit-Frey N."/>
            <person name="Gianinazzi-Pearson V."/>
            <person name="Gilbert B."/>
            <person name="Handa Y."/>
            <person name="Hijri M."/>
            <person name="Kaul R."/>
            <person name="Kawaguchi M."/>
            <person name="Krajinski F."/>
            <person name="Lammers P."/>
            <person name="Lapierre D."/>
            <person name="Masclaux F.G."/>
            <person name="Murat C."/>
            <person name="Morin E."/>
            <person name="Ndikumana S."/>
            <person name="Pagni M."/>
            <person name="Petitpierre D."/>
            <person name="Requena N."/>
            <person name="Rosikiewicz P."/>
            <person name="Riley R."/>
            <person name="Saito K."/>
            <person name="San Clemente H."/>
            <person name="Shapiro H."/>
            <person name="van Tuinen D."/>
            <person name="Becard G."/>
            <person name="Bonfante P."/>
            <person name="Paszkowski U."/>
            <person name="Shachar-Hill Y."/>
            <person name="Young J.P."/>
            <person name="Sanders I.R."/>
            <person name="Henrissat B."/>
            <person name="Rensing S.A."/>
            <person name="Grigoriev I.V."/>
            <person name="Corradi N."/>
            <person name="Roux C."/>
            <person name="Martin F."/>
        </authorList>
    </citation>
    <scope>NUCLEOTIDE SEQUENCE</scope>
    <source>
        <strain evidence="1">DAOM 197198</strain>
    </source>
</reference>
<sequence>MIIIGGHSGSERTVDVHYIHNGEVVKHYCVTGFVSTPQRCSIRFAIRINQDLTMLNISWKIITMNCTIATGLDSLKKLISYQLFRYAISTFERVIFSVLNNRDFVDMLP</sequence>
<dbReference type="HOGENOM" id="CLU_2185329_0_0_1"/>
<dbReference type="AlphaFoldDB" id="U9UCL7"/>
<accession>U9UCL7</accession>
<gene>
    <name evidence="1" type="ORF">GLOINDRAFT_95925</name>
</gene>
<name>U9UCL7_RHIID</name>
<proteinExistence type="predicted"/>
<organism evidence="1">
    <name type="scientific">Rhizophagus irregularis (strain DAOM 181602 / DAOM 197198 / MUCL 43194)</name>
    <name type="common">Arbuscular mycorrhizal fungus</name>
    <name type="synonym">Glomus intraradices</name>
    <dbReference type="NCBI Taxonomy" id="747089"/>
    <lineage>
        <taxon>Eukaryota</taxon>
        <taxon>Fungi</taxon>
        <taxon>Fungi incertae sedis</taxon>
        <taxon>Mucoromycota</taxon>
        <taxon>Glomeromycotina</taxon>
        <taxon>Glomeromycetes</taxon>
        <taxon>Glomerales</taxon>
        <taxon>Glomeraceae</taxon>
        <taxon>Rhizophagus</taxon>
    </lineage>
</organism>
<protein>
    <submittedName>
        <fullName evidence="1">Uncharacterized protein</fullName>
    </submittedName>
</protein>
<dbReference type="VEuPathDB" id="FungiDB:RhiirFUN_001771"/>